<dbReference type="Gene3D" id="3.30.1340.30">
    <property type="match status" value="3"/>
</dbReference>
<feature type="domain" description="BON" evidence="2">
    <location>
        <begin position="93"/>
        <end position="160"/>
    </location>
</feature>
<gene>
    <name evidence="3" type="ORF">SAMN05216219_1163</name>
</gene>
<dbReference type="PANTHER" id="PTHR34606">
    <property type="entry name" value="BON DOMAIN-CONTAINING PROTEIN"/>
    <property type="match status" value="1"/>
</dbReference>
<dbReference type="InterPro" id="IPR007055">
    <property type="entry name" value="BON_dom"/>
</dbReference>
<dbReference type="InterPro" id="IPR051686">
    <property type="entry name" value="Lipoprotein_DolP"/>
</dbReference>
<proteinExistence type="predicted"/>
<evidence type="ECO:0000259" key="2">
    <source>
        <dbReference type="PROSITE" id="PS50914"/>
    </source>
</evidence>
<name>A0A1I4ZXI0_9MICO</name>
<dbReference type="EMBL" id="FOVM01000002">
    <property type="protein sequence ID" value="SFN54932.1"/>
    <property type="molecule type" value="Genomic_DNA"/>
</dbReference>
<accession>A0A1I4ZXI0</accession>
<evidence type="ECO:0000313" key="3">
    <source>
        <dbReference type="EMBL" id="SFN54932.1"/>
    </source>
</evidence>
<keyword evidence="1" id="KW-0732">Signal</keyword>
<organism evidence="3 4">
    <name type="scientific">Mycetocola miduiensis</name>
    <dbReference type="NCBI Taxonomy" id="995034"/>
    <lineage>
        <taxon>Bacteria</taxon>
        <taxon>Bacillati</taxon>
        <taxon>Actinomycetota</taxon>
        <taxon>Actinomycetes</taxon>
        <taxon>Micrococcales</taxon>
        <taxon>Microbacteriaceae</taxon>
        <taxon>Mycetocola</taxon>
    </lineage>
</organism>
<feature type="domain" description="BON" evidence="2">
    <location>
        <begin position="18"/>
        <end position="86"/>
    </location>
</feature>
<evidence type="ECO:0000256" key="1">
    <source>
        <dbReference type="ARBA" id="ARBA00022729"/>
    </source>
</evidence>
<dbReference type="STRING" id="995034.SAMN05216219_1163"/>
<dbReference type="AlphaFoldDB" id="A0A1I4ZXI0"/>
<dbReference type="Pfam" id="PF04972">
    <property type="entry name" value="BON"/>
    <property type="match status" value="3"/>
</dbReference>
<dbReference type="PANTHER" id="PTHR34606:SF4">
    <property type="entry name" value="OUTER MEMBRANE LIPOPROTEIN DOLP"/>
    <property type="match status" value="1"/>
</dbReference>
<dbReference type="Proteomes" id="UP000198867">
    <property type="component" value="Unassembled WGS sequence"/>
</dbReference>
<feature type="domain" description="BON" evidence="2">
    <location>
        <begin position="163"/>
        <end position="231"/>
    </location>
</feature>
<dbReference type="InterPro" id="IPR014004">
    <property type="entry name" value="Transpt-assoc_nodulatn_dom_bac"/>
</dbReference>
<reference evidence="4" key="1">
    <citation type="submission" date="2016-10" db="EMBL/GenBank/DDBJ databases">
        <authorList>
            <person name="Varghese N."/>
            <person name="Submissions S."/>
        </authorList>
    </citation>
    <scope>NUCLEOTIDE SEQUENCE [LARGE SCALE GENOMIC DNA]</scope>
    <source>
        <strain evidence="4">CGMCC 1.11101</strain>
    </source>
</reference>
<dbReference type="PROSITE" id="PS50914">
    <property type="entry name" value="BON"/>
    <property type="match status" value="3"/>
</dbReference>
<dbReference type="SMART" id="SM00749">
    <property type="entry name" value="BON"/>
    <property type="match status" value="3"/>
</dbReference>
<keyword evidence="4" id="KW-1185">Reference proteome</keyword>
<evidence type="ECO:0000313" key="4">
    <source>
        <dbReference type="Proteomes" id="UP000198867"/>
    </source>
</evidence>
<sequence length="232" mass="25068">MAASLRKGKSTMRIATDRDVSVQSAVQEELEWTPDVDAAGIGVSVEDGTVTLSGEVDSYAERVAARRAALRVRGVTAFVDNLTVHPKETPRPSETDVAKAVSLALNATSTIPATVKAEINDGHVTLTGEVEWDYQRRAARRAVEHLLGVQTVSNLITLSPRPSALDTEERIRGALTRNALLDANRIKVTVLGNKVVLDGTVRSWAEKQQAGRAAWGSPHVNDVEDRITVRSD</sequence>
<protein>
    <submittedName>
        <fullName evidence="3">Osmotically-inducible protein OsmY, contains BON domain</fullName>
    </submittedName>
</protein>